<keyword evidence="1" id="KW-0812">Transmembrane</keyword>
<dbReference type="AlphaFoldDB" id="A0A2I1DII4"/>
<reference evidence="2 3" key="1">
    <citation type="submission" date="2017-03" db="EMBL/GenBank/DDBJ databases">
        <title>Draft genime sequence of the acidophilic sulfur-oxidizing bacterium Acidithiobacillus sp. SH, isolated from seawater.</title>
        <authorList>
            <person name="Sharmin S."/>
            <person name="Tokuhisa M."/>
            <person name="Kanao T."/>
            <person name="Kamimura K."/>
        </authorList>
    </citation>
    <scope>NUCLEOTIDE SEQUENCE [LARGE SCALE GENOMIC DNA]</scope>
    <source>
        <strain evidence="2 3">SH</strain>
    </source>
</reference>
<organism evidence="2 3">
    <name type="scientific">Acidithiobacillus marinus</name>
    <dbReference type="NCBI Taxonomy" id="187490"/>
    <lineage>
        <taxon>Bacteria</taxon>
        <taxon>Pseudomonadati</taxon>
        <taxon>Pseudomonadota</taxon>
        <taxon>Acidithiobacillia</taxon>
        <taxon>Acidithiobacillales</taxon>
        <taxon>Acidithiobacillaceae</taxon>
        <taxon>Acidithiobacillus</taxon>
    </lineage>
</organism>
<dbReference type="OrthoDB" id="10008904at2"/>
<feature type="transmembrane region" description="Helical" evidence="1">
    <location>
        <begin position="51"/>
        <end position="72"/>
    </location>
</feature>
<keyword evidence="1" id="KW-0472">Membrane</keyword>
<sequence length="239" mass="26214">MQKITTVIKASWQIWKQAKLAFSGLGALAIALSVLQIYVQEGMKTFNANGGVFPVGYILVAVLALLVPTINVTTNALGAWVMDRRTGDNAAGLSKMSYIIKKLGAHRAQKTIAFFFFFQLCVALNYLFVNHSESIVIGVTAFIVTGLELFLIPLSVYGEDTTWLQALALSPKILVKEWLTILLLWILATITVIASMITFGAALIIAIPVYEITILVISSEYCDQSTATPEKNTYAMRSR</sequence>
<name>A0A2I1DII4_9PROT</name>
<gene>
    <name evidence="2" type="ORF">B1757_13870</name>
</gene>
<keyword evidence="3" id="KW-1185">Reference proteome</keyword>
<protein>
    <submittedName>
        <fullName evidence="2">Uncharacterized protein</fullName>
    </submittedName>
</protein>
<proteinExistence type="predicted"/>
<evidence type="ECO:0000313" key="3">
    <source>
        <dbReference type="Proteomes" id="UP000234329"/>
    </source>
</evidence>
<feature type="transmembrane region" description="Helical" evidence="1">
    <location>
        <begin position="111"/>
        <end position="129"/>
    </location>
</feature>
<dbReference type="Proteomes" id="UP000234329">
    <property type="component" value="Unassembled WGS sequence"/>
</dbReference>
<dbReference type="InParanoid" id="A0A2I1DII4"/>
<dbReference type="RefSeq" id="WP_101538896.1">
    <property type="nucleotide sequence ID" value="NZ_MXAV01000053.1"/>
</dbReference>
<feature type="transmembrane region" description="Helical" evidence="1">
    <location>
        <begin position="135"/>
        <end position="157"/>
    </location>
</feature>
<comment type="caution">
    <text evidence="2">The sequence shown here is derived from an EMBL/GenBank/DDBJ whole genome shotgun (WGS) entry which is preliminary data.</text>
</comment>
<feature type="transmembrane region" description="Helical" evidence="1">
    <location>
        <begin position="20"/>
        <end position="39"/>
    </location>
</feature>
<keyword evidence="1" id="KW-1133">Transmembrane helix</keyword>
<feature type="transmembrane region" description="Helical" evidence="1">
    <location>
        <begin position="178"/>
        <end position="210"/>
    </location>
</feature>
<accession>A0A2I1DII4</accession>
<evidence type="ECO:0000313" key="2">
    <source>
        <dbReference type="EMBL" id="PKY09686.1"/>
    </source>
</evidence>
<dbReference type="EMBL" id="MXAV01000053">
    <property type="protein sequence ID" value="PKY09686.1"/>
    <property type="molecule type" value="Genomic_DNA"/>
</dbReference>
<evidence type="ECO:0000256" key="1">
    <source>
        <dbReference type="SAM" id="Phobius"/>
    </source>
</evidence>